<dbReference type="SUPFAM" id="SSF53335">
    <property type="entry name" value="S-adenosyl-L-methionine-dependent methyltransferases"/>
    <property type="match status" value="1"/>
</dbReference>
<evidence type="ECO:0000256" key="1">
    <source>
        <dbReference type="ARBA" id="ARBA00006149"/>
    </source>
</evidence>
<dbReference type="InterPro" id="IPR056684">
    <property type="entry name" value="DUF7782"/>
</dbReference>
<evidence type="ECO:0000256" key="3">
    <source>
        <dbReference type="ARBA" id="ARBA00022679"/>
    </source>
</evidence>
<feature type="domain" description="DUF7782" evidence="7">
    <location>
        <begin position="395"/>
        <end position="500"/>
    </location>
</feature>
<keyword evidence="2 8" id="KW-0489">Methyltransferase</keyword>
<dbReference type="GO" id="GO:0032259">
    <property type="term" value="P:methylation"/>
    <property type="evidence" value="ECO:0007669"/>
    <property type="project" value="UniProtKB-KW"/>
</dbReference>
<dbReference type="Gene3D" id="3.40.50.150">
    <property type="entry name" value="Vaccinia Virus protein VP39"/>
    <property type="match status" value="1"/>
</dbReference>
<dbReference type="Gene3D" id="1.10.10.1150">
    <property type="entry name" value="Coenzyme PQQ synthesis protein D (PqqD)"/>
    <property type="match status" value="1"/>
</dbReference>
<evidence type="ECO:0000313" key="9">
    <source>
        <dbReference type="Proteomes" id="UP001500556"/>
    </source>
</evidence>
<dbReference type="InterPro" id="IPR041881">
    <property type="entry name" value="PqqD_sf"/>
</dbReference>
<dbReference type="PROSITE" id="PS00092">
    <property type="entry name" value="N6_MTASE"/>
    <property type="match status" value="1"/>
</dbReference>
<evidence type="ECO:0000259" key="7">
    <source>
        <dbReference type="Pfam" id="PF25004"/>
    </source>
</evidence>
<dbReference type="GO" id="GO:0008168">
    <property type="term" value="F:methyltransferase activity"/>
    <property type="evidence" value="ECO:0007669"/>
    <property type="project" value="UniProtKB-KW"/>
</dbReference>
<dbReference type="InterPro" id="IPR052190">
    <property type="entry name" value="Euk-Arch_PrmC-MTase"/>
</dbReference>
<organism evidence="8 9">
    <name type="scientific">Pedococcus ginsenosidimutans</name>
    <dbReference type="NCBI Taxonomy" id="490570"/>
    <lineage>
        <taxon>Bacteria</taxon>
        <taxon>Bacillati</taxon>
        <taxon>Actinomycetota</taxon>
        <taxon>Actinomycetes</taxon>
        <taxon>Micrococcales</taxon>
        <taxon>Intrasporangiaceae</taxon>
        <taxon>Pedococcus</taxon>
    </lineage>
</organism>
<comment type="caution">
    <text evidence="8">The sequence shown here is derived from an EMBL/GenBank/DDBJ whole genome shotgun (WGS) entry which is preliminary data.</text>
</comment>
<comment type="similarity">
    <text evidence="1">Belongs to the eukaryotic/archaeal PrmC-related family.</text>
</comment>
<evidence type="ECO:0000259" key="5">
    <source>
        <dbReference type="Pfam" id="PF05175"/>
    </source>
</evidence>
<keyword evidence="4" id="KW-0949">S-adenosyl-L-methionine</keyword>
<dbReference type="Proteomes" id="UP001500556">
    <property type="component" value="Unassembled WGS sequence"/>
</dbReference>
<protein>
    <submittedName>
        <fullName evidence="8">Methyltransferase</fullName>
    </submittedName>
</protein>
<dbReference type="EMBL" id="BAABLO010000001">
    <property type="protein sequence ID" value="GAA4710930.1"/>
    <property type="molecule type" value="Genomic_DNA"/>
</dbReference>
<dbReference type="InterPro" id="IPR007848">
    <property type="entry name" value="Small_mtfrase_dom"/>
</dbReference>
<evidence type="ECO:0000313" key="8">
    <source>
        <dbReference type="EMBL" id="GAA4710930.1"/>
    </source>
</evidence>
<dbReference type="RefSeq" id="WP_345500767.1">
    <property type="nucleotide sequence ID" value="NZ_BAABLO010000001.1"/>
</dbReference>
<dbReference type="InterPro" id="IPR055487">
    <property type="entry name" value="DUF7059"/>
</dbReference>
<dbReference type="Pfam" id="PF05175">
    <property type="entry name" value="MTS"/>
    <property type="match status" value="1"/>
</dbReference>
<evidence type="ECO:0000256" key="4">
    <source>
        <dbReference type="ARBA" id="ARBA00022691"/>
    </source>
</evidence>
<reference evidence="9" key="1">
    <citation type="journal article" date="2019" name="Int. J. Syst. Evol. Microbiol.">
        <title>The Global Catalogue of Microorganisms (GCM) 10K type strain sequencing project: providing services to taxonomists for standard genome sequencing and annotation.</title>
        <authorList>
            <consortium name="The Broad Institute Genomics Platform"/>
            <consortium name="The Broad Institute Genome Sequencing Center for Infectious Disease"/>
            <person name="Wu L."/>
            <person name="Ma J."/>
        </authorList>
    </citation>
    <scope>NUCLEOTIDE SEQUENCE [LARGE SCALE GENOMIC DNA]</scope>
    <source>
        <strain evidence="9">JCM 18961</strain>
    </source>
</reference>
<dbReference type="CDD" id="cd02440">
    <property type="entry name" value="AdoMet_MTases"/>
    <property type="match status" value="1"/>
</dbReference>
<dbReference type="Pfam" id="PF25004">
    <property type="entry name" value="DUF7782"/>
    <property type="match status" value="1"/>
</dbReference>
<name>A0ABP8XM10_9MICO</name>
<keyword evidence="9" id="KW-1185">Reference proteome</keyword>
<dbReference type="PANTHER" id="PTHR45875">
    <property type="entry name" value="METHYLTRANSFERASE N6AMT1"/>
    <property type="match status" value="1"/>
</dbReference>
<gene>
    <name evidence="8" type="ORF">GCM10025782_03740</name>
</gene>
<evidence type="ECO:0000259" key="6">
    <source>
        <dbReference type="Pfam" id="PF23186"/>
    </source>
</evidence>
<feature type="domain" description="DUF7059" evidence="6">
    <location>
        <begin position="24"/>
        <end position="107"/>
    </location>
</feature>
<dbReference type="PANTHER" id="PTHR45875:SF1">
    <property type="entry name" value="METHYLTRANSFERASE N6AMT1"/>
    <property type="match status" value="1"/>
</dbReference>
<dbReference type="Pfam" id="PF23186">
    <property type="entry name" value="DUF7059"/>
    <property type="match status" value="1"/>
</dbReference>
<keyword evidence="3" id="KW-0808">Transferase</keyword>
<sequence>MTSTPPPGADPELVSRLRADLEHAHYTLDGVDALIGPLANAALGREQALPAQRATADAGTPVATLVRLFVLGDAVDADDVALALPTLGLDGAHRLGLVTDQGPGVVATCDLRPYGDEQHHWWVASDLTELATREPLREDHVLGLGGASTTLASWTPRPQVGRALDIGTGCGVQALHLGAHAEHVTVTDISERALGYARFNAALNRCEWEVVGGSMFDPVAGRRFELIVSNPPFVITPRTPDVPLFEYRDGGAAGDAVVAGLVRSIGDHLEPGGIAQFLGNWEVVGDADWRDRVRGWVEGTGLDAWVVQREVQDPAQYAETWARDGGHHSATAEFATMYAAWLDDFASRDVTAVGFGVVTLQRPATEREPFVDLDEVSGPVASPMGPHVLAGIRARTWLAEHDDDELLAVAWSCAQDVTEERHSRPGDPDPSVILLRQGGGLRRVVRLDTAGAALVSVCDGSLPAVAAVDAIAQLLEVPAADLRADLVPLVRGLVADGLLV</sequence>
<proteinExistence type="inferred from homology"/>
<feature type="domain" description="Methyltransferase small" evidence="5">
    <location>
        <begin position="147"/>
        <end position="234"/>
    </location>
</feature>
<dbReference type="InterPro" id="IPR002052">
    <property type="entry name" value="DNA_methylase_N6_adenine_CS"/>
</dbReference>
<dbReference type="InterPro" id="IPR029063">
    <property type="entry name" value="SAM-dependent_MTases_sf"/>
</dbReference>
<evidence type="ECO:0000256" key="2">
    <source>
        <dbReference type="ARBA" id="ARBA00022603"/>
    </source>
</evidence>
<accession>A0ABP8XM10</accession>